<evidence type="ECO:0000259" key="14">
    <source>
        <dbReference type="PROSITE" id="PS50011"/>
    </source>
</evidence>
<comment type="catalytic activity">
    <reaction evidence="10">
        <text>L-threonyl-[protein] + ATP = O-phospho-L-threonyl-[protein] + ADP + H(+)</text>
        <dbReference type="Rhea" id="RHEA:46608"/>
        <dbReference type="Rhea" id="RHEA-COMP:11060"/>
        <dbReference type="Rhea" id="RHEA-COMP:11605"/>
        <dbReference type="ChEBI" id="CHEBI:15378"/>
        <dbReference type="ChEBI" id="CHEBI:30013"/>
        <dbReference type="ChEBI" id="CHEBI:30616"/>
        <dbReference type="ChEBI" id="CHEBI:61977"/>
        <dbReference type="ChEBI" id="CHEBI:456216"/>
        <dbReference type="EC" id="2.7.11.24"/>
    </reaction>
</comment>
<dbReference type="InterPro" id="IPR000719">
    <property type="entry name" value="Prot_kinase_dom"/>
</dbReference>
<dbReference type="GO" id="GO:0005524">
    <property type="term" value="F:ATP binding"/>
    <property type="evidence" value="ECO:0007669"/>
    <property type="project" value="UniProtKB-UniRule"/>
</dbReference>
<accession>A0A8R1E0Q4</accession>
<dbReference type="Gene3D" id="3.30.200.20">
    <property type="entry name" value="Phosphorylase Kinase, domain 1"/>
    <property type="match status" value="1"/>
</dbReference>
<dbReference type="PANTHER" id="PTHR24055">
    <property type="entry name" value="MITOGEN-ACTIVATED PROTEIN KINASE"/>
    <property type="match status" value="1"/>
</dbReference>
<evidence type="ECO:0000256" key="4">
    <source>
        <dbReference type="ARBA" id="ARBA00022527"/>
    </source>
</evidence>
<proteinExistence type="inferred from homology"/>
<sequence>MSSNFSSALSSAHVRHHDEVNTPSAPPSKRLNMMEEEDVLSNPRGPHRRRFTYVRVSNITFAIPEGYDVDEGNIEDLGGGAFGNVVKISAEGRDGMRRWLAIKKMREPFSDVFNARRNFREIKLLQLMRHDNIICALDIYTPDEKNDFRDVYIVTEFAGRSLYRILKQQRDYGRRVLTEEHIKFIIYQIIRAIKYIHSANIIHRDLKPGNIALTDNNDLMILDFGLSRSLEKKDTSLTQYVQTRWYRSPEVIYWKCDSYTNLADMWSVGCIAAELLTGHPLFPAENSDEQYQKITQLCGSPDEELLQKIEKDNSSGMRAVIQSYPSHERRYFRKVFADHHPSDDFIDLIEKLLVLDPEKRITVEEAIQHPYLADFSLPDDEPRADHIMDLDDSQQRTRSEYRDAIWKEIVDFKRLDSSPIVPGETNL</sequence>
<evidence type="ECO:0000256" key="2">
    <source>
        <dbReference type="ARBA" id="ARBA00008832"/>
    </source>
</evidence>
<feature type="region of interest" description="Disordered" evidence="13">
    <location>
        <begin position="1"/>
        <end position="32"/>
    </location>
</feature>
<dbReference type="FunFam" id="1.10.510.10:FF:000684">
    <property type="entry name" value="Mitogen-activated protein kinase"/>
    <property type="match status" value="1"/>
</dbReference>
<comment type="catalytic activity">
    <reaction evidence="11">
        <text>L-seryl-[protein] + ATP = O-phospho-L-seryl-[protein] + ADP + H(+)</text>
        <dbReference type="Rhea" id="RHEA:17989"/>
        <dbReference type="Rhea" id="RHEA-COMP:9863"/>
        <dbReference type="Rhea" id="RHEA-COMP:11604"/>
        <dbReference type="ChEBI" id="CHEBI:15378"/>
        <dbReference type="ChEBI" id="CHEBI:29999"/>
        <dbReference type="ChEBI" id="CHEBI:30616"/>
        <dbReference type="ChEBI" id="CHEBI:83421"/>
        <dbReference type="ChEBI" id="CHEBI:456216"/>
        <dbReference type="EC" id="2.7.11.24"/>
    </reaction>
</comment>
<evidence type="ECO:0000256" key="6">
    <source>
        <dbReference type="ARBA" id="ARBA00022679"/>
    </source>
</evidence>
<organism evidence="15 16">
    <name type="scientific">Caenorhabditis japonica</name>
    <dbReference type="NCBI Taxonomy" id="281687"/>
    <lineage>
        <taxon>Eukaryota</taxon>
        <taxon>Metazoa</taxon>
        <taxon>Ecdysozoa</taxon>
        <taxon>Nematoda</taxon>
        <taxon>Chromadorea</taxon>
        <taxon>Rhabditida</taxon>
        <taxon>Rhabditina</taxon>
        <taxon>Rhabditomorpha</taxon>
        <taxon>Rhabditoidea</taxon>
        <taxon>Rhabditidae</taxon>
        <taxon>Peloderinae</taxon>
        <taxon>Caenorhabditis</taxon>
    </lineage>
</organism>
<dbReference type="GO" id="GO:0006970">
    <property type="term" value="P:response to osmotic stress"/>
    <property type="evidence" value="ECO:0007669"/>
    <property type="project" value="UniProtKB-ARBA"/>
</dbReference>
<feature type="binding site" evidence="12">
    <location>
        <position position="104"/>
    </location>
    <ligand>
        <name>ATP</name>
        <dbReference type="ChEBI" id="CHEBI:30616"/>
    </ligand>
</feature>
<dbReference type="InterPro" id="IPR011009">
    <property type="entry name" value="Kinase-like_dom_sf"/>
</dbReference>
<evidence type="ECO:0000256" key="11">
    <source>
        <dbReference type="ARBA" id="ARBA00048312"/>
    </source>
</evidence>
<evidence type="ECO:0000256" key="3">
    <source>
        <dbReference type="ARBA" id="ARBA00012411"/>
    </source>
</evidence>
<reference evidence="16" key="1">
    <citation type="submission" date="2010-08" db="EMBL/GenBank/DDBJ databases">
        <authorList>
            <consortium name="Caenorhabditis japonica Sequencing Consortium"/>
            <person name="Wilson R.K."/>
        </authorList>
    </citation>
    <scope>NUCLEOTIDE SEQUENCE [LARGE SCALE GENOMIC DNA]</scope>
    <source>
        <strain evidence="16">DF5081</strain>
    </source>
</reference>
<dbReference type="Gene3D" id="1.10.510.10">
    <property type="entry name" value="Transferase(Phosphotransferase) domain 1"/>
    <property type="match status" value="1"/>
</dbReference>
<feature type="domain" description="Protein kinase" evidence="14">
    <location>
        <begin position="71"/>
        <end position="372"/>
    </location>
</feature>
<dbReference type="PROSITE" id="PS50011">
    <property type="entry name" value="PROTEIN_KINASE_DOM"/>
    <property type="match status" value="1"/>
</dbReference>
<keyword evidence="7 12" id="KW-0547">Nucleotide-binding</keyword>
<evidence type="ECO:0000256" key="10">
    <source>
        <dbReference type="ARBA" id="ARBA00047592"/>
    </source>
</evidence>
<evidence type="ECO:0000256" key="1">
    <source>
        <dbReference type="ARBA" id="ARBA00001946"/>
    </source>
</evidence>
<dbReference type="InterPro" id="IPR017441">
    <property type="entry name" value="Protein_kinase_ATP_BS"/>
</dbReference>
<comment type="cofactor">
    <cofactor evidence="1">
        <name>Mg(2+)</name>
        <dbReference type="ChEBI" id="CHEBI:18420"/>
    </cofactor>
</comment>
<keyword evidence="6" id="KW-0808">Transferase</keyword>
<feature type="compositionally biased region" description="Low complexity" evidence="13">
    <location>
        <begin position="1"/>
        <end position="11"/>
    </location>
</feature>
<evidence type="ECO:0000313" key="15">
    <source>
        <dbReference type="EnsemblMetazoa" id="CJA15847.1"/>
    </source>
</evidence>
<evidence type="ECO:0000313" key="16">
    <source>
        <dbReference type="Proteomes" id="UP000005237"/>
    </source>
</evidence>
<name>A0A8R1E0Q4_CAEJA</name>
<evidence type="ECO:0000256" key="8">
    <source>
        <dbReference type="ARBA" id="ARBA00022777"/>
    </source>
</evidence>
<keyword evidence="16" id="KW-1185">Reference proteome</keyword>
<evidence type="ECO:0000256" key="9">
    <source>
        <dbReference type="ARBA" id="ARBA00022840"/>
    </source>
</evidence>
<reference evidence="15" key="2">
    <citation type="submission" date="2022-06" db="UniProtKB">
        <authorList>
            <consortium name="EnsemblMetazoa"/>
        </authorList>
    </citation>
    <scope>IDENTIFICATION</scope>
    <source>
        <strain evidence="15">DF5081</strain>
    </source>
</reference>
<comment type="similarity">
    <text evidence="2">Belongs to the protein kinase superfamily. CMGC Ser/Thr protein kinase family. MAP kinase subfamily.</text>
</comment>
<evidence type="ECO:0000256" key="7">
    <source>
        <dbReference type="ARBA" id="ARBA00022741"/>
    </source>
</evidence>
<dbReference type="GO" id="GO:0005737">
    <property type="term" value="C:cytoplasm"/>
    <property type="evidence" value="ECO:0007669"/>
    <property type="project" value="UniProtKB-ARBA"/>
</dbReference>
<evidence type="ECO:0000256" key="5">
    <source>
        <dbReference type="ARBA" id="ARBA00022553"/>
    </source>
</evidence>
<dbReference type="Proteomes" id="UP000005237">
    <property type="component" value="Unassembled WGS sequence"/>
</dbReference>
<dbReference type="EC" id="2.7.11.24" evidence="3"/>
<evidence type="ECO:0000256" key="13">
    <source>
        <dbReference type="SAM" id="MobiDB-lite"/>
    </source>
</evidence>
<dbReference type="SUPFAM" id="SSF56112">
    <property type="entry name" value="Protein kinase-like (PK-like)"/>
    <property type="match status" value="1"/>
</dbReference>
<keyword evidence="4" id="KW-0723">Serine/threonine-protein kinase</keyword>
<dbReference type="EnsemblMetazoa" id="CJA15847.1">
    <property type="protein sequence ID" value="CJA15847.1"/>
    <property type="gene ID" value="WBGene00135051"/>
</dbReference>
<dbReference type="PROSITE" id="PS00107">
    <property type="entry name" value="PROTEIN_KINASE_ATP"/>
    <property type="match status" value="1"/>
</dbReference>
<keyword evidence="5" id="KW-0597">Phosphoprotein</keyword>
<evidence type="ECO:0000256" key="12">
    <source>
        <dbReference type="PROSITE-ProRule" id="PRU10141"/>
    </source>
</evidence>
<keyword evidence="8" id="KW-0418">Kinase</keyword>
<dbReference type="AlphaFoldDB" id="A0A8R1E0Q4"/>
<keyword evidence="9 12" id="KW-0067">ATP-binding</keyword>
<dbReference type="SMART" id="SM00220">
    <property type="entry name" value="S_TKc"/>
    <property type="match status" value="1"/>
</dbReference>
<dbReference type="Pfam" id="PF00069">
    <property type="entry name" value="Pkinase"/>
    <property type="match status" value="1"/>
</dbReference>
<dbReference type="InterPro" id="IPR050117">
    <property type="entry name" value="MAPK"/>
</dbReference>
<dbReference type="GO" id="GO:0004707">
    <property type="term" value="F:MAP kinase activity"/>
    <property type="evidence" value="ECO:0007669"/>
    <property type="project" value="UniProtKB-EC"/>
</dbReference>
<protein>
    <recommendedName>
        <fullName evidence="3">mitogen-activated protein kinase</fullName>
        <ecNumber evidence="3">2.7.11.24</ecNumber>
    </recommendedName>
</protein>